<dbReference type="GO" id="GO:0032259">
    <property type="term" value="P:methylation"/>
    <property type="evidence" value="ECO:0007669"/>
    <property type="project" value="InterPro"/>
</dbReference>
<keyword evidence="2" id="KW-1185">Reference proteome</keyword>
<proteinExistence type="predicted"/>
<dbReference type="SUPFAM" id="SSF53335">
    <property type="entry name" value="S-adenosyl-L-methionine-dependent methyltransferases"/>
    <property type="match status" value="1"/>
</dbReference>
<comment type="caution">
    <text evidence="1">The sequence shown here is derived from an EMBL/GenBank/DDBJ whole genome shotgun (WGS) entry which is preliminary data.</text>
</comment>
<dbReference type="InterPro" id="IPR029063">
    <property type="entry name" value="SAM-dependent_MTases_sf"/>
</dbReference>
<name>M0KW61_9EURY</name>
<reference evidence="1 2" key="1">
    <citation type="journal article" date="2014" name="PLoS Genet.">
        <title>Phylogenetically driven sequencing of extremely halophilic archaea reveals strategies for static and dynamic osmo-response.</title>
        <authorList>
            <person name="Becker E.A."/>
            <person name="Seitzer P.M."/>
            <person name="Tritt A."/>
            <person name="Larsen D."/>
            <person name="Krusor M."/>
            <person name="Yao A.I."/>
            <person name="Wu D."/>
            <person name="Madern D."/>
            <person name="Eisen J.A."/>
            <person name="Darling A.E."/>
            <person name="Facciotti M.T."/>
        </authorList>
    </citation>
    <scope>NUCLEOTIDE SEQUENCE [LARGE SCALE GENOMIC DNA]</scope>
    <source>
        <strain evidence="1 2">ATCC 33799</strain>
    </source>
</reference>
<dbReference type="GO" id="GO:0008168">
    <property type="term" value="F:methyltransferase activity"/>
    <property type="evidence" value="ECO:0007669"/>
    <property type="project" value="InterPro"/>
</dbReference>
<dbReference type="EMBL" id="AOLS01000019">
    <property type="protein sequence ID" value="EMA23965.1"/>
    <property type="molecule type" value="Genomic_DNA"/>
</dbReference>
<organism evidence="1 2">
    <name type="scientific">Haloarcula marismortui ATCC 33799</name>
    <dbReference type="NCBI Taxonomy" id="662475"/>
    <lineage>
        <taxon>Archaea</taxon>
        <taxon>Methanobacteriati</taxon>
        <taxon>Methanobacteriota</taxon>
        <taxon>Stenosarchaea group</taxon>
        <taxon>Halobacteria</taxon>
        <taxon>Halobacteriales</taxon>
        <taxon>Haloarculaceae</taxon>
        <taxon>Haloarcula</taxon>
    </lineage>
</organism>
<dbReference type="InterPro" id="IPR002052">
    <property type="entry name" value="DNA_methylase_N6_adenine_CS"/>
</dbReference>
<dbReference type="GO" id="GO:0003676">
    <property type="term" value="F:nucleic acid binding"/>
    <property type="evidence" value="ECO:0007669"/>
    <property type="project" value="InterPro"/>
</dbReference>
<gene>
    <name evidence="1" type="ORF">C435_03563</name>
</gene>
<accession>M0KW61</accession>
<dbReference type="Proteomes" id="UP000011687">
    <property type="component" value="Unassembled WGS sequence"/>
</dbReference>
<evidence type="ECO:0000313" key="2">
    <source>
        <dbReference type="Proteomes" id="UP000011687"/>
    </source>
</evidence>
<protein>
    <recommendedName>
        <fullName evidence="3">RNA methylase</fullName>
    </recommendedName>
</protein>
<evidence type="ECO:0008006" key="3">
    <source>
        <dbReference type="Google" id="ProtNLM"/>
    </source>
</evidence>
<sequence length="263" mass="29007">MSSKSEQCTIGTAESDLPEDYLSELSETLETDYRAVVGGGVSPSKQADRRGVNTSTVCTNVKRATTKIIQRWRDGQATPHSTDQSKGYDIELVPIGGRNADGSPAAISKWTFETDLVRNRVCDHLSGRVLNACAGRTELPHPNIVRNDINGEMPNLDSQQDVATLRECYQDGAFDAVVFDPPFDLTQAETHYEGIHVSDITAARDELAELVAPGGVLIEFGWSSHSVSSWRGWEPEQMWLFQRGPTVPDVFATVDRKIQRTLL</sequence>
<dbReference type="RefSeq" id="WP_007188126.1">
    <property type="nucleotide sequence ID" value="NZ_AOLS01000019.1"/>
</dbReference>
<evidence type="ECO:0000313" key="1">
    <source>
        <dbReference type="EMBL" id="EMA23965.1"/>
    </source>
</evidence>
<dbReference type="AlphaFoldDB" id="M0KW61"/>
<dbReference type="PROSITE" id="PS00092">
    <property type="entry name" value="N6_MTASE"/>
    <property type="match status" value="1"/>
</dbReference>